<sequence>MSVAATHHRVASGNTENVFYWPRGWGRVNDYPRVSDADAMVRKHFGYKLILEQLKKFIINIGGEIYGVIYKRQTISE</sequence>
<reference evidence="1 2" key="1">
    <citation type="submission" date="2020-04" db="EMBL/GenBank/DDBJ databases">
        <authorList>
            <person name="De Canck E."/>
        </authorList>
    </citation>
    <scope>NUCLEOTIDE SEQUENCE [LARGE SCALE GENOMIC DNA]</scope>
    <source>
        <strain evidence="1 2">LMG 9964</strain>
    </source>
</reference>
<name>A0A6J5KCD5_9BURK</name>
<accession>A0A6J5KCD5</accession>
<dbReference type="AlphaFoldDB" id="A0A6J5KCD5"/>
<organism evidence="1 2">
    <name type="scientific">Paraburkholderia phenoliruptrix</name>
    <dbReference type="NCBI Taxonomy" id="252970"/>
    <lineage>
        <taxon>Bacteria</taxon>
        <taxon>Pseudomonadati</taxon>
        <taxon>Pseudomonadota</taxon>
        <taxon>Betaproteobacteria</taxon>
        <taxon>Burkholderiales</taxon>
        <taxon>Burkholderiaceae</taxon>
        <taxon>Paraburkholderia</taxon>
    </lineage>
</organism>
<dbReference type="EMBL" id="CADILN010000010">
    <property type="protein sequence ID" value="CAB4051893.1"/>
    <property type="molecule type" value="Genomic_DNA"/>
</dbReference>
<dbReference type="Proteomes" id="UP000494102">
    <property type="component" value="Unassembled WGS sequence"/>
</dbReference>
<evidence type="ECO:0000313" key="1">
    <source>
        <dbReference type="EMBL" id="CAB4051893.1"/>
    </source>
</evidence>
<protein>
    <submittedName>
        <fullName evidence="1">Uncharacterized protein</fullName>
    </submittedName>
</protein>
<proteinExistence type="predicted"/>
<gene>
    <name evidence="1" type="ORF">LMG9964_05573</name>
</gene>
<evidence type="ECO:0000313" key="2">
    <source>
        <dbReference type="Proteomes" id="UP000494102"/>
    </source>
</evidence>